<dbReference type="PHI-base" id="PHI:10009"/>
<dbReference type="AlphaFoldDB" id="J9VK04"/>
<evidence type="ECO:0000313" key="7">
    <source>
        <dbReference type="Proteomes" id="UP000010091"/>
    </source>
</evidence>
<dbReference type="PHI-base" id="PHI:10332"/>
<name>J9VK04_CRYN9</name>
<feature type="compositionally biased region" description="Low complexity" evidence="4">
    <location>
        <begin position="789"/>
        <end position="829"/>
    </location>
</feature>
<protein>
    <recommendedName>
        <fullName evidence="3">Autophagy-related protein 13</fullName>
    </recommendedName>
</protein>
<feature type="region of interest" description="Disordered" evidence="4">
    <location>
        <begin position="945"/>
        <end position="993"/>
    </location>
</feature>
<evidence type="ECO:0000313" key="6">
    <source>
        <dbReference type="EMBL" id="AFR92909.1"/>
    </source>
</evidence>
<organism evidence="6 7">
    <name type="scientific">Cryptococcus neoformans (strain H99 / ATCC 208821 / CBS 10515 / FGSC 9487)</name>
    <name type="common">Cryptococcus neoformans var. grubii serotype A</name>
    <dbReference type="NCBI Taxonomy" id="235443"/>
    <lineage>
        <taxon>Eukaryota</taxon>
        <taxon>Fungi</taxon>
        <taxon>Dikarya</taxon>
        <taxon>Basidiomycota</taxon>
        <taxon>Agaricomycotina</taxon>
        <taxon>Tremellomycetes</taxon>
        <taxon>Tremellales</taxon>
        <taxon>Cryptococcaceae</taxon>
        <taxon>Cryptococcus</taxon>
        <taxon>Cryptococcus neoformans species complex</taxon>
    </lineage>
</organism>
<dbReference type="PANTHER" id="PTHR13430:SF4">
    <property type="entry name" value="AUTOPHAGY-RELATED PROTEIN 13"/>
    <property type="match status" value="1"/>
</dbReference>
<comment type="similarity">
    <text evidence="1 3">Belongs to the ATG13 family. Fungi subfamily.</text>
</comment>
<evidence type="ECO:0000256" key="1">
    <source>
        <dbReference type="ARBA" id="ARBA00005246"/>
    </source>
</evidence>
<feature type="region of interest" description="Disordered" evidence="4">
    <location>
        <begin position="467"/>
        <end position="518"/>
    </location>
</feature>
<feature type="compositionally biased region" description="Low complexity" evidence="4">
    <location>
        <begin position="36"/>
        <end position="45"/>
    </location>
</feature>
<feature type="compositionally biased region" description="Low complexity" evidence="4">
    <location>
        <begin position="582"/>
        <end position="603"/>
    </location>
</feature>
<dbReference type="InterPro" id="IPR036570">
    <property type="entry name" value="HORMA_dom_sf"/>
</dbReference>
<dbReference type="GO" id="GO:0034727">
    <property type="term" value="P:piecemeal microautophagy of the nucleus"/>
    <property type="evidence" value="ECO:0007669"/>
    <property type="project" value="TreeGrafter"/>
</dbReference>
<evidence type="ECO:0000259" key="5">
    <source>
        <dbReference type="Pfam" id="PF10033"/>
    </source>
</evidence>
<feature type="compositionally biased region" description="Basic and acidic residues" evidence="4">
    <location>
        <begin position="672"/>
        <end position="692"/>
    </location>
</feature>
<feature type="region of interest" description="Disordered" evidence="4">
    <location>
        <begin position="1"/>
        <end position="45"/>
    </location>
</feature>
<feature type="compositionally biased region" description="Pro residues" evidence="4">
    <location>
        <begin position="553"/>
        <end position="562"/>
    </location>
</feature>
<feature type="domain" description="Autophagy-related protein 13 N-terminal" evidence="5">
    <location>
        <begin position="57"/>
        <end position="319"/>
    </location>
</feature>
<feature type="compositionally biased region" description="Polar residues" evidence="4">
    <location>
        <begin position="563"/>
        <end position="572"/>
    </location>
</feature>
<sequence>MSNSPLRPLHHPPLSRPSSGAPPLQPQLTGDRKPPSSSASSSQAALNQAGRADQVLYRFYLKTVAVLVEGRLTHYANLSAEKKDRWFNLLLPEIDLYKNDLQIYRSISSYPSYAPAELPSPASDTCSIPPLLIAFILDTSDVPNGQALLWNRRGGKVALDLASLSSKGKGKGKEERPGIILERWTLRAQSSEPGDTSSSQIAPHTAYRLGIIHFRALHSLVRLFPAYRLYKRLRRSNSGLRLGIKLWGPEGYPNSPDGLKEAWDVMEEGLISLDTGLEKLVIEGEQVEPESIERYDFPRLDLFGNGYTLQAEYRPEVDFSTEDMEAVLSEKFVDMDEDWFTPTVASRRRSESNASTASTDHARTVRKPSMPAPIPSGNLTTSPIPPRQQAATAGSFASAGSFSRARQASISAVGAQSKGKDRWGALGEGLPFAGRSPSTSQLDGQAPPSPNPGAIVAARRLSGHSIQPFASASPSTSMLRGTPPQPLSGAPIPTSSARPTIPASRPSSSIGRTSSFLSQSGRSFTHAQLANMYGGSASPPVTGAMSGVHLPSSPSPYNPPGQSPISPSSLTFAKQPVPRNISMSSRGMGSTPGSGSSPFIPGSLERDTTTGTGVTEGSAPNPPHIIKRYSSSFSSRPSSLPHRPSVQSQGSSADASLPSFLGGQGGQLRRTSTRESGLRHSLEPPKRRNKVPDEDDIEAFLKTLDAVPQPSRSQYATSGRFPSMGSSQSAREYRGEGEGTPNSQLATSPLAQGQGYNGRVPMTRAWVDDELKRMAGSLGEMAIPSRGDTTASSSSNVNTSASSARASAAGTPASIGLLSASRPSSASRRVPITGGGTGEGGQLIFRRRSGGPSPLSQGLISATGKGSSPLAASPMQALRSADQVPADRGVKSDLSDPPTATGSARSLPRSAMGVTHEYPEPLPLRSAGAGVGYAGLTNYGATTVSRANGLSPQTTGETSSTNSPSASVTTNATNATNATTTTTTTRTPRRGPVLLRGGFEHRSSATSTPSHSPVRDYARAGVAVNAASASGAVGLGISSREARVGSMPIRQVGDEKERFAELGRRQSASIAMIHAQNASGAAAPAVGPIGRYRPSSGTAPGSLGREEYGKQEGRECIERRTGSEGPGNTRKNRTEEGDGETDDGLAGLMNGLGIERRD</sequence>
<evidence type="ECO:0000256" key="3">
    <source>
        <dbReference type="RuleBase" id="RU361214"/>
    </source>
</evidence>
<feature type="compositionally biased region" description="Polar residues" evidence="4">
    <location>
        <begin position="740"/>
        <end position="751"/>
    </location>
</feature>
<keyword evidence="7" id="KW-1185">Reference proteome</keyword>
<dbReference type="PANTHER" id="PTHR13430">
    <property type="match status" value="1"/>
</dbReference>
<feature type="region of interest" description="Disordered" evidence="4">
    <location>
        <begin position="412"/>
        <end position="455"/>
    </location>
</feature>
<dbReference type="GO" id="GO:0005829">
    <property type="term" value="C:cytosol"/>
    <property type="evidence" value="ECO:0007669"/>
    <property type="project" value="TreeGrafter"/>
</dbReference>
<dbReference type="Proteomes" id="UP000010091">
    <property type="component" value="Chromosome 1"/>
</dbReference>
<dbReference type="GO" id="GO:0000407">
    <property type="term" value="C:phagophore assembly site"/>
    <property type="evidence" value="ECO:0007669"/>
    <property type="project" value="TreeGrafter"/>
</dbReference>
<dbReference type="OrthoDB" id="70161at2759"/>
<feature type="compositionally biased region" description="Polar residues" evidence="4">
    <location>
        <begin position="945"/>
        <end position="957"/>
    </location>
</feature>
<evidence type="ECO:0000256" key="2">
    <source>
        <dbReference type="ARBA" id="ARBA00023006"/>
    </source>
</evidence>
<dbReference type="Pfam" id="PF10033">
    <property type="entry name" value="ATG13"/>
    <property type="match status" value="1"/>
</dbReference>
<feature type="compositionally biased region" description="Low complexity" evidence="4">
    <location>
        <begin position="504"/>
        <end position="515"/>
    </location>
</feature>
<keyword evidence="2 3" id="KW-0072">Autophagy</keyword>
<feature type="region of interest" description="Disordered" evidence="4">
    <location>
        <begin position="1092"/>
        <end position="1158"/>
    </location>
</feature>
<accession>J9VK04</accession>
<dbReference type="InterPro" id="IPR018731">
    <property type="entry name" value="Atg13_N"/>
</dbReference>
<feature type="compositionally biased region" description="Low complexity" evidence="4">
    <location>
        <begin position="958"/>
        <end position="986"/>
    </location>
</feature>
<feature type="region of interest" description="Disordered" evidence="4">
    <location>
        <begin position="344"/>
        <end position="398"/>
    </location>
</feature>
<dbReference type="Gene3D" id="3.30.900.10">
    <property type="entry name" value="HORMA domain"/>
    <property type="match status" value="1"/>
</dbReference>
<reference evidence="6 7" key="1">
    <citation type="journal article" date="2014" name="PLoS Genet.">
        <title>Analysis of the genome and transcriptome of Cryptococcus neoformans var. grubii reveals complex RNA expression and microevolution leading to virulence attenuation.</title>
        <authorList>
            <person name="Janbon G."/>
            <person name="Ormerod K.L."/>
            <person name="Paulet D."/>
            <person name="Byrnes E.J.III."/>
            <person name="Yadav V."/>
            <person name="Chatterjee G."/>
            <person name="Mullapudi N."/>
            <person name="Hon C.C."/>
            <person name="Billmyre R.B."/>
            <person name="Brunel F."/>
            <person name="Bahn Y.S."/>
            <person name="Chen W."/>
            <person name="Chen Y."/>
            <person name="Chow E.W."/>
            <person name="Coppee J.Y."/>
            <person name="Floyd-Averette A."/>
            <person name="Gaillardin C."/>
            <person name="Gerik K.J."/>
            <person name="Goldberg J."/>
            <person name="Gonzalez-Hilarion S."/>
            <person name="Gujja S."/>
            <person name="Hamlin J.L."/>
            <person name="Hsueh Y.P."/>
            <person name="Ianiri G."/>
            <person name="Jones S."/>
            <person name="Kodira C.D."/>
            <person name="Kozubowski L."/>
            <person name="Lam W."/>
            <person name="Marra M."/>
            <person name="Mesner L.D."/>
            <person name="Mieczkowski P.A."/>
            <person name="Moyrand F."/>
            <person name="Nielsen K."/>
            <person name="Proux C."/>
            <person name="Rossignol T."/>
            <person name="Schein J.E."/>
            <person name="Sun S."/>
            <person name="Wollschlaeger C."/>
            <person name="Wood I.A."/>
            <person name="Zeng Q."/>
            <person name="Neuveglise C."/>
            <person name="Newlon C.S."/>
            <person name="Perfect J.R."/>
            <person name="Lodge J.K."/>
            <person name="Idnurm A."/>
            <person name="Stajich J.E."/>
            <person name="Kronstad J.W."/>
            <person name="Sanyal K."/>
            <person name="Heitman J."/>
            <person name="Fraser J.A."/>
            <person name="Cuomo C.A."/>
            <person name="Dietrich F.S."/>
        </authorList>
    </citation>
    <scope>NUCLEOTIDE SEQUENCE [LARGE SCALE GENOMIC DNA]</scope>
    <source>
        <strain evidence="7">H99 / ATCC 208821 / CBS 10515 / FGSC 9487</strain>
    </source>
</reference>
<evidence type="ECO:0000256" key="4">
    <source>
        <dbReference type="SAM" id="MobiDB-lite"/>
    </source>
</evidence>
<dbReference type="KEGG" id="cng:CNAG_00778"/>
<gene>
    <name evidence="6" type="ORF">CNAG_00778</name>
</gene>
<dbReference type="GO" id="GO:0000423">
    <property type="term" value="P:mitophagy"/>
    <property type="evidence" value="ECO:0007669"/>
    <property type="project" value="TreeGrafter"/>
</dbReference>
<dbReference type="RefSeq" id="XP_012046954.1">
    <property type="nucleotide sequence ID" value="XM_012191564.1"/>
</dbReference>
<feature type="compositionally biased region" description="Polar residues" evidence="4">
    <location>
        <begin position="854"/>
        <end position="866"/>
    </location>
</feature>
<dbReference type="EMBL" id="CP003820">
    <property type="protein sequence ID" value="AFR92909.1"/>
    <property type="molecule type" value="Genomic_DNA"/>
</dbReference>
<feature type="region of interest" description="Disordered" evidence="4">
    <location>
        <begin position="544"/>
        <end position="758"/>
    </location>
</feature>
<feature type="region of interest" description="Disordered" evidence="4">
    <location>
        <begin position="781"/>
        <end position="919"/>
    </location>
</feature>
<feature type="compositionally biased region" description="Polar residues" evidence="4">
    <location>
        <begin position="467"/>
        <end position="479"/>
    </location>
</feature>
<dbReference type="HOGENOM" id="CLU_276077_0_0_1"/>
<dbReference type="GeneID" id="23884555"/>
<proteinExistence type="inferred from homology"/>
<dbReference type="GO" id="GO:0034497">
    <property type="term" value="P:protein localization to phagophore assembly site"/>
    <property type="evidence" value="ECO:0007669"/>
    <property type="project" value="TreeGrafter"/>
</dbReference>
<dbReference type="GO" id="GO:1990316">
    <property type="term" value="C:Atg1/ULK1 kinase complex"/>
    <property type="evidence" value="ECO:0007669"/>
    <property type="project" value="InterPro"/>
</dbReference>
<feature type="compositionally biased region" description="Basic and acidic residues" evidence="4">
    <location>
        <begin position="1104"/>
        <end position="1122"/>
    </location>
</feature>
<feature type="compositionally biased region" description="Low complexity" evidence="4">
    <location>
        <begin position="389"/>
        <end position="398"/>
    </location>
</feature>
<feature type="compositionally biased region" description="Low complexity" evidence="4">
    <location>
        <begin position="628"/>
        <end position="645"/>
    </location>
</feature>
<dbReference type="InterPro" id="IPR040182">
    <property type="entry name" value="ATG13"/>
</dbReference>
<dbReference type="VEuPathDB" id="FungiDB:CNAG_00778"/>